<dbReference type="Proteomes" id="UP000602653">
    <property type="component" value="Chromosome"/>
</dbReference>
<dbReference type="SUPFAM" id="SSF56112">
    <property type="entry name" value="Protein kinase-like (PK-like)"/>
    <property type="match status" value="1"/>
</dbReference>
<dbReference type="SMART" id="SM00220">
    <property type="entry name" value="S_TKc"/>
    <property type="match status" value="1"/>
</dbReference>
<feature type="domain" description="Protein kinase" evidence="9">
    <location>
        <begin position="10"/>
        <end position="263"/>
    </location>
</feature>
<sequence length="532" mass="57424">MREREELSGYRLLKKIGYGGMSTVFEALDPSGERVALKRMNPGLVGDPVMRERLLREVSMLQRVSSSHVAQILDVELDDDVFIVTELIDGPTLEADIADNGVFKVQDLADLAAELAQALRSVHDVGVLHRDIKPSNIMIGEDGVVFIDFGISQAVGATRLTQAGSIAHTPGYIDPRIITGIEPDEGADWWALAAVVGFAACGHPLFHGAPAAIMRQVLQGEPDTSGMDVRVAQIIRAALVPDVSQRLSFDDLVEELRALDEFSAVDSSVSDDSFNDVVSEVVDESEEDTRVLAADPVAPTLIAPVAISYPHSSQADAPRAMSDESEGRSQLYDESVAVQDLGAGDPYDLAPARFVSTVSLLGLSMVAGWDVAIAGLVAGVTFFILTVIGLLRERYVLRRRRGKRGNFALVARLPLIVIHAVLLLAMGGGIAAFVGGAGAWFGADLAYSSDVVELRFVIVVAMMFGLVALWFGAWGHHARSGWRLVVREIAPSVGYYLFWSLVALLALFILVSTVWFGYQGIYQSDIYNILSA</sequence>
<protein>
    <recommendedName>
        <fullName evidence="1">non-specific serine/threonine protein kinase</fullName>
        <ecNumber evidence="1">2.7.11.1</ecNumber>
    </recommendedName>
</protein>
<keyword evidence="3" id="KW-0808">Transferase</keyword>
<dbReference type="GO" id="GO:0004674">
    <property type="term" value="F:protein serine/threonine kinase activity"/>
    <property type="evidence" value="ECO:0007669"/>
    <property type="project" value="UniProtKB-KW"/>
</dbReference>
<dbReference type="InterPro" id="IPR000719">
    <property type="entry name" value="Prot_kinase_dom"/>
</dbReference>
<dbReference type="PANTHER" id="PTHR43289">
    <property type="entry name" value="MITOGEN-ACTIVATED PROTEIN KINASE KINASE KINASE 20-RELATED"/>
    <property type="match status" value="1"/>
</dbReference>
<dbReference type="Gene3D" id="3.30.200.20">
    <property type="entry name" value="Phosphorylase Kinase, domain 1"/>
    <property type="match status" value="1"/>
</dbReference>
<keyword evidence="8" id="KW-0472">Membrane</keyword>
<feature type="transmembrane region" description="Helical" evidence="8">
    <location>
        <begin position="495"/>
        <end position="518"/>
    </location>
</feature>
<keyword evidence="5 10" id="KW-0418">Kinase</keyword>
<evidence type="ECO:0000256" key="7">
    <source>
        <dbReference type="PROSITE-ProRule" id="PRU10141"/>
    </source>
</evidence>
<evidence type="ECO:0000256" key="2">
    <source>
        <dbReference type="ARBA" id="ARBA00022527"/>
    </source>
</evidence>
<keyword evidence="2 10" id="KW-0723">Serine/threonine-protein kinase</keyword>
<evidence type="ECO:0000256" key="6">
    <source>
        <dbReference type="ARBA" id="ARBA00022840"/>
    </source>
</evidence>
<evidence type="ECO:0000313" key="10">
    <source>
        <dbReference type="EMBL" id="QRV02028.1"/>
    </source>
</evidence>
<keyword evidence="8" id="KW-0812">Transmembrane</keyword>
<feature type="transmembrane region" description="Helical" evidence="8">
    <location>
        <begin position="454"/>
        <end position="474"/>
    </location>
</feature>
<dbReference type="EMBL" id="CP070228">
    <property type="protein sequence ID" value="QRV02028.1"/>
    <property type="molecule type" value="Genomic_DNA"/>
</dbReference>
<evidence type="ECO:0000313" key="11">
    <source>
        <dbReference type="Proteomes" id="UP000602653"/>
    </source>
</evidence>
<dbReference type="PANTHER" id="PTHR43289:SF6">
    <property type="entry name" value="SERINE_THREONINE-PROTEIN KINASE NEKL-3"/>
    <property type="match status" value="1"/>
</dbReference>
<accession>A0ABX7IFX0</accession>
<feature type="binding site" evidence="7">
    <location>
        <position position="38"/>
    </location>
    <ligand>
        <name>ATP</name>
        <dbReference type="ChEBI" id="CHEBI:30616"/>
    </ligand>
</feature>
<dbReference type="CDD" id="cd14014">
    <property type="entry name" value="STKc_PknB_like"/>
    <property type="match status" value="1"/>
</dbReference>
<gene>
    <name evidence="10" type="ORF">JTE88_08110</name>
</gene>
<dbReference type="PROSITE" id="PS00108">
    <property type="entry name" value="PROTEIN_KINASE_ST"/>
    <property type="match status" value="1"/>
</dbReference>
<feature type="transmembrane region" description="Helical" evidence="8">
    <location>
        <begin position="412"/>
        <end position="434"/>
    </location>
</feature>
<feature type="transmembrane region" description="Helical" evidence="8">
    <location>
        <begin position="366"/>
        <end position="391"/>
    </location>
</feature>
<keyword evidence="4 7" id="KW-0547">Nucleotide-binding</keyword>
<evidence type="ECO:0000256" key="1">
    <source>
        <dbReference type="ARBA" id="ARBA00012513"/>
    </source>
</evidence>
<dbReference type="PROSITE" id="PS50011">
    <property type="entry name" value="PROTEIN_KINASE_DOM"/>
    <property type="match status" value="1"/>
</dbReference>
<dbReference type="EC" id="2.7.11.1" evidence="1"/>
<evidence type="ECO:0000256" key="8">
    <source>
        <dbReference type="SAM" id="Phobius"/>
    </source>
</evidence>
<dbReference type="RefSeq" id="WP_204424221.1">
    <property type="nucleotide sequence ID" value="NZ_CP070228.1"/>
</dbReference>
<organism evidence="10 11">
    <name type="scientific">Arcanobacterium phocisimile</name>
    <dbReference type="NCBI Taxonomy" id="1302235"/>
    <lineage>
        <taxon>Bacteria</taxon>
        <taxon>Bacillati</taxon>
        <taxon>Actinomycetota</taxon>
        <taxon>Actinomycetes</taxon>
        <taxon>Actinomycetales</taxon>
        <taxon>Actinomycetaceae</taxon>
        <taxon>Arcanobacterium</taxon>
    </lineage>
</organism>
<dbReference type="InterPro" id="IPR008271">
    <property type="entry name" value="Ser/Thr_kinase_AS"/>
</dbReference>
<dbReference type="Pfam" id="PF00069">
    <property type="entry name" value="Pkinase"/>
    <property type="match status" value="1"/>
</dbReference>
<proteinExistence type="predicted"/>
<dbReference type="InterPro" id="IPR011009">
    <property type="entry name" value="Kinase-like_dom_sf"/>
</dbReference>
<keyword evidence="8" id="KW-1133">Transmembrane helix</keyword>
<dbReference type="Gene3D" id="1.10.510.10">
    <property type="entry name" value="Transferase(Phosphotransferase) domain 1"/>
    <property type="match status" value="1"/>
</dbReference>
<keyword evidence="11" id="KW-1185">Reference proteome</keyword>
<evidence type="ECO:0000256" key="4">
    <source>
        <dbReference type="ARBA" id="ARBA00022741"/>
    </source>
</evidence>
<dbReference type="PROSITE" id="PS00107">
    <property type="entry name" value="PROTEIN_KINASE_ATP"/>
    <property type="match status" value="1"/>
</dbReference>
<keyword evidence="6 7" id="KW-0067">ATP-binding</keyword>
<dbReference type="InterPro" id="IPR017441">
    <property type="entry name" value="Protein_kinase_ATP_BS"/>
</dbReference>
<evidence type="ECO:0000256" key="5">
    <source>
        <dbReference type="ARBA" id="ARBA00022777"/>
    </source>
</evidence>
<evidence type="ECO:0000256" key="3">
    <source>
        <dbReference type="ARBA" id="ARBA00022679"/>
    </source>
</evidence>
<reference evidence="10 11" key="1">
    <citation type="submission" date="2021-02" db="EMBL/GenBank/DDBJ databases">
        <title>Complete Genome Sequence of Arcanobacterium phocisimile strain DSM 26142T from a harbour seal.</title>
        <authorList>
            <person name="Borowiak M."/>
            <person name="Alssahen M."/>
            <person name="Malorny B."/>
            <person name="Laemmler C."/>
            <person name="Siebert U."/>
            <person name="Ploetz M."/>
            <person name="Abdulmawjood A."/>
        </authorList>
    </citation>
    <scope>NUCLEOTIDE SEQUENCE [LARGE SCALE GENOMIC DNA]</scope>
    <source>
        <strain evidence="10 11">DSM 26142</strain>
    </source>
</reference>
<name>A0ABX7IFX0_9ACTO</name>
<evidence type="ECO:0000259" key="9">
    <source>
        <dbReference type="PROSITE" id="PS50011"/>
    </source>
</evidence>